<feature type="domain" description="DDE-1" evidence="1">
    <location>
        <begin position="104"/>
        <end position="231"/>
    </location>
</feature>
<dbReference type="InterPro" id="IPR004875">
    <property type="entry name" value="DDE_SF_endonuclease_dom"/>
</dbReference>
<evidence type="ECO:0000313" key="3">
    <source>
        <dbReference type="Proteomes" id="UP001259832"/>
    </source>
</evidence>
<sequence length="325" mass="36894">MEAHQIVIRTQTGKKQLSEAKILHIEKQVAFHLGELQRGFADGSLGENAIENIDETHFVVDFDNGKTLEFCGDETVKYADVVSGGEGMTMVVRISSGASAQIHPPMMIFTNSEGNYPIQGVPDKSPGVCYRSSKKGWMTQKLYREYLKERRAIRAHVRERKKTVYLDNCSGHLEVSECRAELDAINSDLKFFPNATDLCQPADSWVISKIKDEWKAKWNEKSMALIKDGRWQNKIRKDGSWSGKLQNPGKKFFLQLAAEAVRVVNHQTDRNGMPYARKAMIRCGLFLGFDGTWSIKQFYPHLQEIISKHHAHFDGEPVDEKPVHA</sequence>
<evidence type="ECO:0000259" key="1">
    <source>
        <dbReference type="Pfam" id="PF03184"/>
    </source>
</evidence>
<dbReference type="AlphaFoldDB" id="A0AAD9G035"/>
<accession>A0AAD9G035</accession>
<gene>
    <name evidence="2" type="ORF">P3T76_015122</name>
</gene>
<comment type="caution">
    <text evidence="2">The sequence shown here is derived from an EMBL/GenBank/DDBJ whole genome shotgun (WGS) entry which is preliminary data.</text>
</comment>
<organism evidence="2 3">
    <name type="scientific">Phytophthora citrophthora</name>
    <dbReference type="NCBI Taxonomy" id="4793"/>
    <lineage>
        <taxon>Eukaryota</taxon>
        <taxon>Sar</taxon>
        <taxon>Stramenopiles</taxon>
        <taxon>Oomycota</taxon>
        <taxon>Peronosporomycetes</taxon>
        <taxon>Peronosporales</taxon>
        <taxon>Peronosporaceae</taxon>
        <taxon>Phytophthora</taxon>
    </lineage>
</organism>
<dbReference type="Pfam" id="PF03184">
    <property type="entry name" value="DDE_1"/>
    <property type="match status" value="1"/>
</dbReference>
<reference evidence="2" key="1">
    <citation type="submission" date="2023-08" db="EMBL/GenBank/DDBJ databases">
        <title>Reference Genome Resource for the Citrus Pathogen Phytophthora citrophthora.</title>
        <authorList>
            <person name="Moller H."/>
            <person name="Coetzee B."/>
            <person name="Rose L.J."/>
            <person name="Van Niekerk J.M."/>
        </authorList>
    </citation>
    <scope>NUCLEOTIDE SEQUENCE</scope>
    <source>
        <strain evidence="2">STE-U-9442</strain>
    </source>
</reference>
<proteinExistence type="predicted"/>
<dbReference type="EMBL" id="JASMQC010000049">
    <property type="protein sequence ID" value="KAK1929370.1"/>
    <property type="molecule type" value="Genomic_DNA"/>
</dbReference>
<dbReference type="Proteomes" id="UP001259832">
    <property type="component" value="Unassembled WGS sequence"/>
</dbReference>
<dbReference type="GO" id="GO:0003676">
    <property type="term" value="F:nucleic acid binding"/>
    <property type="evidence" value="ECO:0007669"/>
    <property type="project" value="InterPro"/>
</dbReference>
<keyword evidence="3" id="KW-1185">Reference proteome</keyword>
<name>A0AAD9G035_9STRA</name>
<protein>
    <recommendedName>
        <fullName evidence="1">DDE-1 domain-containing protein</fullName>
    </recommendedName>
</protein>
<evidence type="ECO:0000313" key="2">
    <source>
        <dbReference type="EMBL" id="KAK1929370.1"/>
    </source>
</evidence>